<gene>
    <name evidence="3" type="ORF">Q8814_00250</name>
</gene>
<dbReference type="Proteomes" id="UP001331936">
    <property type="component" value="Unassembled WGS sequence"/>
</dbReference>
<proteinExistence type="inferred from homology"/>
<evidence type="ECO:0000256" key="1">
    <source>
        <dbReference type="ARBA" id="ARBA00008775"/>
    </source>
</evidence>
<dbReference type="InterPro" id="IPR051324">
    <property type="entry name" value="Stress/Tellurium_Resist"/>
</dbReference>
<dbReference type="PANTHER" id="PTHR32097">
    <property type="entry name" value="CAMP-BINDING PROTEIN 1-RELATED"/>
    <property type="match status" value="1"/>
</dbReference>
<dbReference type="InterPro" id="IPR003325">
    <property type="entry name" value="TerD"/>
</dbReference>
<organism evidence="3 4">
    <name type="scientific">Rhodococcus chondri</name>
    <dbReference type="NCBI Taxonomy" id="3065941"/>
    <lineage>
        <taxon>Bacteria</taxon>
        <taxon>Bacillati</taxon>
        <taxon>Actinomycetota</taxon>
        <taxon>Actinomycetes</taxon>
        <taxon>Mycobacteriales</taxon>
        <taxon>Nocardiaceae</taxon>
        <taxon>Rhodococcus</taxon>
    </lineage>
</organism>
<comment type="caution">
    <text evidence="3">The sequence shown here is derived from an EMBL/GenBank/DDBJ whole genome shotgun (WGS) entry which is preliminary data.</text>
</comment>
<reference evidence="3 4" key="1">
    <citation type="submission" date="2023-08" db="EMBL/GenBank/DDBJ databases">
        <authorList>
            <person name="Girao M."/>
            <person name="Carvalho M.F."/>
        </authorList>
    </citation>
    <scope>NUCLEOTIDE SEQUENCE [LARGE SCALE GENOMIC DNA]</scope>
    <source>
        <strain evidence="3 4">CC-R104</strain>
    </source>
</reference>
<dbReference type="CDD" id="cd06974">
    <property type="entry name" value="TerD_like"/>
    <property type="match status" value="1"/>
</dbReference>
<evidence type="ECO:0000313" key="4">
    <source>
        <dbReference type="Proteomes" id="UP001331936"/>
    </source>
</evidence>
<sequence>MTKEFSAGQNAPLTTNTVRFTATASAPLDVCALVVDKRWRIGSSDDVVFFNQTRTQGVRLDGDCVVVELDTVRPGATVVCGAGSDRAVPISTTLTDADGSVLATFVVTPRHAETALLCWELYRHNNIWKIRALGQGYAGGLAELFTAHGVDLDDEPAPTPAAPALTGTELAPSCELMWRIFEDASRSAAAYVAAHEYAQHRLDEELSAAVADPASRIGPGAESARAQAHRRCNDLVEAAEARHLSDSAALTGELHAVDAVLPASMASWESVAWQRAANPADGVRVGELWAPDRGPLRVPLCVPLPLEQPLWIEDEDTAATAIVTALVLRLLCARPGTRLDLVDPAGALVELSTLAKPMLAGPPIHAIAGVAPKLKGLAEAADLTDLAVSAGTDTGAPEPRVLVLAGVPHGYSGEDLLHVVQLARFAAARHVSIVITGTSDTVVDNPAYRLLHDAAQHLPATGDGHLADPWTKTDWLFVADTAPVDIGMLQRVVAGLVAR</sequence>
<accession>A0ABU7JKI8</accession>
<dbReference type="RefSeq" id="WP_330149983.1">
    <property type="nucleotide sequence ID" value="NZ_JAUZMZ010000001.1"/>
</dbReference>
<name>A0ABU7JKI8_9NOCA</name>
<dbReference type="Pfam" id="PF02342">
    <property type="entry name" value="TerD"/>
    <property type="match status" value="1"/>
</dbReference>
<keyword evidence="4" id="KW-1185">Reference proteome</keyword>
<dbReference type="PANTHER" id="PTHR32097:SF4">
    <property type="entry name" value="GENERAL STRESS PROTEIN 16U"/>
    <property type="match status" value="1"/>
</dbReference>
<comment type="similarity">
    <text evidence="1">Belongs to the CAPAB/TerDEXZ family.</text>
</comment>
<dbReference type="EMBL" id="JAUZMZ010000001">
    <property type="protein sequence ID" value="MEE2030558.1"/>
    <property type="molecule type" value="Genomic_DNA"/>
</dbReference>
<evidence type="ECO:0000313" key="3">
    <source>
        <dbReference type="EMBL" id="MEE2030558.1"/>
    </source>
</evidence>
<feature type="domain" description="TerD" evidence="2">
    <location>
        <begin position="96"/>
        <end position="147"/>
    </location>
</feature>
<dbReference type="Gene3D" id="2.60.60.30">
    <property type="entry name" value="sav2460 like domains"/>
    <property type="match status" value="1"/>
</dbReference>
<evidence type="ECO:0000259" key="2">
    <source>
        <dbReference type="Pfam" id="PF02342"/>
    </source>
</evidence>
<protein>
    <submittedName>
        <fullName evidence="3">TerD family protein</fullName>
    </submittedName>
</protein>